<dbReference type="InterPro" id="IPR019596">
    <property type="entry name" value="Phage_Mu_GpM_tail_tub"/>
</dbReference>
<dbReference type="EMBL" id="WOBO01000020">
    <property type="protein sequence ID" value="MUK46933.1"/>
    <property type="molecule type" value="Genomic_DNA"/>
</dbReference>
<evidence type="ECO:0000313" key="3">
    <source>
        <dbReference type="Proteomes" id="UP000321787"/>
    </source>
</evidence>
<evidence type="ECO:0000313" key="2">
    <source>
        <dbReference type="EMBL" id="MUK46933.1"/>
    </source>
</evidence>
<dbReference type="Proteomes" id="UP000321787">
    <property type="component" value="Unassembled WGS sequence"/>
</dbReference>
<sequence>MSTTITSRGFLDAGSLGRLPTKEGATINFGGVKREAVMGDSGVLGFSEEFEGAPFIKATIAHAKTTDETNIKNFTGENITLNTNSGKSYTLMDAWVSESLELNIKDGQLEVLFLGTELIPQ</sequence>
<evidence type="ECO:0000313" key="4">
    <source>
        <dbReference type="Proteomes" id="UP000435323"/>
    </source>
</evidence>
<evidence type="ECO:0008006" key="5">
    <source>
        <dbReference type="Google" id="ProtNLM"/>
    </source>
</evidence>
<dbReference type="Proteomes" id="UP000435323">
    <property type="component" value="Unassembled WGS sequence"/>
</dbReference>
<organism evidence="1 3">
    <name type="scientific">Aliivibrio fischeri</name>
    <name type="common">Vibrio fischeri</name>
    <dbReference type="NCBI Taxonomy" id="668"/>
    <lineage>
        <taxon>Bacteria</taxon>
        <taxon>Pseudomonadati</taxon>
        <taxon>Pseudomonadota</taxon>
        <taxon>Gammaproteobacteria</taxon>
        <taxon>Vibrionales</taxon>
        <taxon>Vibrionaceae</taxon>
        <taxon>Aliivibrio</taxon>
    </lineage>
</organism>
<dbReference type="Pfam" id="PF10618">
    <property type="entry name" value="Tail_tube"/>
    <property type="match status" value="1"/>
</dbReference>
<reference evidence="1 3" key="1">
    <citation type="submission" date="2019-07" db="EMBL/GenBank/DDBJ databases">
        <title>Whole genome shotgun sequence of Aliivibrio fischeri NBRC 101058.</title>
        <authorList>
            <person name="Hosoyama A."/>
            <person name="Uohara A."/>
            <person name="Ohji S."/>
            <person name="Ichikawa N."/>
        </authorList>
    </citation>
    <scope>NUCLEOTIDE SEQUENCE [LARGE SCALE GENOMIC DNA]</scope>
    <source>
        <strain evidence="1 3">NBRC 101058</strain>
    </source>
</reference>
<protein>
    <recommendedName>
        <fullName evidence="5">Phage tail protein</fullName>
    </recommendedName>
</protein>
<dbReference type="EMBL" id="BJTZ01000026">
    <property type="protein sequence ID" value="GEK15224.1"/>
    <property type="molecule type" value="Genomic_DNA"/>
</dbReference>
<accession>A0A1B9PJ60</accession>
<proteinExistence type="predicted"/>
<evidence type="ECO:0000313" key="1">
    <source>
        <dbReference type="EMBL" id="GEK15224.1"/>
    </source>
</evidence>
<gene>
    <name evidence="1" type="ORF">AFI02nite_32600</name>
    <name evidence="2" type="ORF">GNP77_16340</name>
</gene>
<dbReference type="AlphaFoldDB" id="A0A1B9PJ60"/>
<comment type="caution">
    <text evidence="1">The sequence shown here is derived from an EMBL/GenBank/DDBJ whole genome shotgun (WGS) entry which is preliminary data.</text>
</comment>
<name>A0A1B9PJ60_ALIFS</name>
<dbReference type="RefSeq" id="WP_063658719.1">
    <property type="nucleotide sequence ID" value="NZ_BJTZ01000026.1"/>
</dbReference>
<reference evidence="2 4" key="2">
    <citation type="submission" date="2019-11" db="EMBL/GenBank/DDBJ databases">
        <title>Using colonization assays and comparative genomics to discover symbiosis behaviors and factors in Vibrio fischeri.</title>
        <authorList>
            <person name="Bongrand C."/>
            <person name="Moriano-Gutierrez S."/>
            <person name="Arevalo P."/>
            <person name="Mcfall-Ngai M."/>
            <person name="Visick K."/>
            <person name="Polz M.F."/>
            <person name="Ruby E.G."/>
        </authorList>
    </citation>
    <scope>NUCLEOTIDE SEQUENCE [LARGE SCALE GENOMIC DNA]</scope>
    <source>
        <strain evidence="2">Emors.3.2</strain>
        <strain evidence="4">emors.3.2</strain>
    </source>
</reference>